<dbReference type="Proteomes" id="UP000295390">
    <property type="component" value="Unassembled WGS sequence"/>
</dbReference>
<evidence type="ECO:0000313" key="2">
    <source>
        <dbReference type="Proteomes" id="UP000295390"/>
    </source>
</evidence>
<dbReference type="AlphaFoldDB" id="A0A4R6TFI7"/>
<organism evidence="1 2">
    <name type="scientific">Tenacibaculum caenipelagi</name>
    <dbReference type="NCBI Taxonomy" id="1325435"/>
    <lineage>
        <taxon>Bacteria</taxon>
        <taxon>Pseudomonadati</taxon>
        <taxon>Bacteroidota</taxon>
        <taxon>Flavobacteriia</taxon>
        <taxon>Flavobacteriales</taxon>
        <taxon>Flavobacteriaceae</taxon>
        <taxon>Tenacibaculum</taxon>
    </lineage>
</organism>
<proteinExistence type="predicted"/>
<reference evidence="1 2" key="1">
    <citation type="submission" date="2019-03" db="EMBL/GenBank/DDBJ databases">
        <title>Genomic Encyclopedia of Type Strains, Phase III (KMG-III): the genomes of soil and plant-associated and newly described type strains.</title>
        <authorList>
            <person name="Whitman W."/>
        </authorList>
    </citation>
    <scope>NUCLEOTIDE SEQUENCE [LARGE SCALE GENOMIC DNA]</scope>
    <source>
        <strain evidence="1 2">CECT 8283</strain>
    </source>
</reference>
<evidence type="ECO:0008006" key="3">
    <source>
        <dbReference type="Google" id="ProtNLM"/>
    </source>
</evidence>
<sequence length="207" mass="24695">MEKLLLFCLFFCILQSCVSKQYLKKHGFSDDIKSIREEVYIVENNQKKILQTKTLKFTKNGRVKTSKTLDSLGNLIEKTEKRLWFEKRSYPNKLPYYCKTRWKPKQRERISCYTQKQYKQNEIIVHYTQNDMIDKIVDNFSTSYTHQYQYTNSELTKIVVTDKDNNLVDIIKVECISKDSKGNCLEQKKKYSSSGTIWITSFTFTYK</sequence>
<dbReference type="OrthoDB" id="1347089at2"/>
<evidence type="ECO:0000313" key="1">
    <source>
        <dbReference type="EMBL" id="TDQ25785.1"/>
    </source>
</evidence>
<accession>A0A4R6TFI7</accession>
<comment type="caution">
    <text evidence="1">The sequence shown here is derived from an EMBL/GenBank/DDBJ whole genome shotgun (WGS) entry which is preliminary data.</text>
</comment>
<dbReference type="PROSITE" id="PS51257">
    <property type="entry name" value="PROKAR_LIPOPROTEIN"/>
    <property type="match status" value="1"/>
</dbReference>
<keyword evidence="2" id="KW-1185">Reference proteome</keyword>
<gene>
    <name evidence="1" type="ORF">DFQ07_2216</name>
</gene>
<dbReference type="RefSeq" id="WP_133536681.1">
    <property type="nucleotide sequence ID" value="NZ_SNYH01000004.1"/>
</dbReference>
<name>A0A4R6TFI7_9FLAO</name>
<protein>
    <recommendedName>
        <fullName evidence="3">Intein</fullName>
    </recommendedName>
</protein>
<dbReference type="EMBL" id="SNYH01000004">
    <property type="protein sequence ID" value="TDQ25785.1"/>
    <property type="molecule type" value="Genomic_DNA"/>
</dbReference>